<dbReference type="CDD" id="cd18008">
    <property type="entry name" value="DEXDc_SHPRH-like"/>
    <property type="match status" value="1"/>
</dbReference>
<keyword evidence="2" id="KW-0378">Hydrolase</keyword>
<dbReference type="GO" id="GO:0005524">
    <property type="term" value="F:ATP binding"/>
    <property type="evidence" value="ECO:0007669"/>
    <property type="project" value="UniProtKB-KW"/>
</dbReference>
<keyword evidence="3" id="KW-0067">ATP-binding</keyword>
<evidence type="ECO:0000256" key="4">
    <source>
        <dbReference type="SAM" id="MobiDB-lite"/>
    </source>
</evidence>
<dbReference type="Gene3D" id="3.40.50.300">
    <property type="entry name" value="P-loop containing nucleotide triphosphate hydrolases"/>
    <property type="match status" value="1"/>
</dbReference>
<organism evidence="7 8">
    <name type="scientific">Parascedosporium putredinis</name>
    <dbReference type="NCBI Taxonomy" id="1442378"/>
    <lineage>
        <taxon>Eukaryota</taxon>
        <taxon>Fungi</taxon>
        <taxon>Dikarya</taxon>
        <taxon>Ascomycota</taxon>
        <taxon>Pezizomycotina</taxon>
        <taxon>Sordariomycetes</taxon>
        <taxon>Hypocreomycetidae</taxon>
        <taxon>Microascales</taxon>
        <taxon>Microascaceae</taxon>
        <taxon>Parascedosporium</taxon>
    </lineage>
</organism>
<evidence type="ECO:0000259" key="6">
    <source>
        <dbReference type="PROSITE" id="PS51194"/>
    </source>
</evidence>
<keyword evidence="8" id="KW-1185">Reference proteome</keyword>
<dbReference type="GO" id="GO:0016787">
    <property type="term" value="F:hydrolase activity"/>
    <property type="evidence" value="ECO:0007669"/>
    <property type="project" value="UniProtKB-KW"/>
</dbReference>
<dbReference type="SMART" id="SM00490">
    <property type="entry name" value="HELICc"/>
    <property type="match status" value="1"/>
</dbReference>
<dbReference type="PROSITE" id="PS51192">
    <property type="entry name" value="HELICASE_ATP_BIND_1"/>
    <property type="match status" value="1"/>
</dbReference>
<feature type="region of interest" description="Disordered" evidence="4">
    <location>
        <begin position="143"/>
        <end position="163"/>
    </location>
</feature>
<evidence type="ECO:0000259" key="5">
    <source>
        <dbReference type="PROSITE" id="PS51192"/>
    </source>
</evidence>
<proteinExistence type="predicted"/>
<keyword evidence="1" id="KW-0547">Nucleotide-binding</keyword>
<accession>A0A9P1HCK3</accession>
<gene>
    <name evidence="7" type="ORF">PPNO1_LOCUS8856</name>
</gene>
<evidence type="ECO:0000313" key="7">
    <source>
        <dbReference type="EMBL" id="CAI4219290.1"/>
    </source>
</evidence>
<dbReference type="Pfam" id="PF00176">
    <property type="entry name" value="SNF2-rel_dom"/>
    <property type="match status" value="1"/>
</dbReference>
<dbReference type="Pfam" id="PF00271">
    <property type="entry name" value="Helicase_C"/>
    <property type="match status" value="1"/>
</dbReference>
<dbReference type="AlphaFoldDB" id="A0A9P1HCK3"/>
<dbReference type="PANTHER" id="PTHR45626:SF22">
    <property type="entry name" value="DNA REPAIR PROTEIN RAD5"/>
    <property type="match status" value="1"/>
</dbReference>
<feature type="domain" description="Helicase C-terminal" evidence="6">
    <location>
        <begin position="517"/>
        <end position="682"/>
    </location>
</feature>
<dbReference type="InterPro" id="IPR027417">
    <property type="entry name" value="P-loop_NTPase"/>
</dbReference>
<feature type="domain" description="Helicase ATP-binding" evidence="5">
    <location>
        <begin position="107"/>
        <end position="280"/>
    </location>
</feature>
<comment type="caution">
    <text evidence="7">The sequence shown here is derived from an EMBL/GenBank/DDBJ whole genome shotgun (WGS) entry which is preliminary data.</text>
</comment>
<dbReference type="InterPro" id="IPR001650">
    <property type="entry name" value="Helicase_C-like"/>
</dbReference>
<dbReference type="OrthoDB" id="448448at2759"/>
<dbReference type="Gene3D" id="3.40.50.10810">
    <property type="entry name" value="Tandem AAA-ATPase domain"/>
    <property type="match status" value="1"/>
</dbReference>
<dbReference type="InterPro" id="IPR014001">
    <property type="entry name" value="Helicase_ATP-bd"/>
</dbReference>
<dbReference type="SMART" id="SM00487">
    <property type="entry name" value="DEXDc"/>
    <property type="match status" value="1"/>
</dbReference>
<reference evidence="7" key="1">
    <citation type="submission" date="2022-11" db="EMBL/GenBank/DDBJ databases">
        <authorList>
            <person name="Scott C."/>
            <person name="Bruce N."/>
        </authorList>
    </citation>
    <scope>NUCLEOTIDE SEQUENCE</scope>
</reference>
<dbReference type="GO" id="GO:0005634">
    <property type="term" value="C:nucleus"/>
    <property type="evidence" value="ECO:0007669"/>
    <property type="project" value="TreeGrafter"/>
</dbReference>
<dbReference type="InterPro" id="IPR049730">
    <property type="entry name" value="SNF2/RAD54-like_C"/>
</dbReference>
<dbReference type="SUPFAM" id="SSF52540">
    <property type="entry name" value="P-loop containing nucleoside triphosphate hydrolases"/>
    <property type="match status" value="2"/>
</dbReference>
<name>A0A9P1HCK3_9PEZI</name>
<evidence type="ECO:0000256" key="2">
    <source>
        <dbReference type="ARBA" id="ARBA00022801"/>
    </source>
</evidence>
<dbReference type="CDD" id="cd18793">
    <property type="entry name" value="SF2_C_SNF"/>
    <property type="match status" value="1"/>
</dbReference>
<dbReference type="PANTHER" id="PTHR45626">
    <property type="entry name" value="TRANSCRIPTION TERMINATION FACTOR 2-RELATED"/>
    <property type="match status" value="1"/>
</dbReference>
<evidence type="ECO:0000313" key="8">
    <source>
        <dbReference type="Proteomes" id="UP000838763"/>
    </source>
</evidence>
<dbReference type="PROSITE" id="PS51194">
    <property type="entry name" value="HELICASE_CTER"/>
    <property type="match status" value="1"/>
</dbReference>
<dbReference type="GO" id="GO:0008094">
    <property type="term" value="F:ATP-dependent activity, acting on DNA"/>
    <property type="evidence" value="ECO:0007669"/>
    <property type="project" value="TreeGrafter"/>
</dbReference>
<protein>
    <submittedName>
        <fullName evidence="7">Uncharacterized protein</fullName>
    </submittedName>
</protein>
<evidence type="ECO:0000256" key="1">
    <source>
        <dbReference type="ARBA" id="ARBA00022741"/>
    </source>
</evidence>
<dbReference type="InterPro" id="IPR038718">
    <property type="entry name" value="SNF2-like_sf"/>
</dbReference>
<dbReference type="InterPro" id="IPR000330">
    <property type="entry name" value="SNF2_N"/>
</dbReference>
<evidence type="ECO:0000256" key="3">
    <source>
        <dbReference type="ARBA" id="ARBA00022840"/>
    </source>
</evidence>
<sequence length="685" mass="75835">MLIHDILSTPVSIVSTFHPTKSELHQVNKVPEVTPCIQEISHEQGFVPDTILGPTAIDPDEIVCYGAVTSITGREWSEINEVYLQDPTNPGLRDANYVNAVSEVVEQKPPHQLRGGIIADPVGLGKTLAMIALAATDLSNRPLAGHTSGASDLEEPDEQNHSVSSTLIIVPPPLLATWENQVAEHTYPGDSDLDSVDIVFTTYHTVSAEWNKANPSASLLFSVKWKRVVLDEAHMIRNENSRMAKSICGLKAACRWAVTATPIQNHLNDLASLLKFIRAYPYHTRANFERDISDYWKEGQDKEAANRLQRLSSCLLLRRPKTTVQLPPKHDIECPIEFKSEERRAYDKLRVDAKEAVDKALNQGQSPGPSKAYVHILQLIESMRLFCVLGEHYHSRYRRASLASGTTASWATIAQQTFRTHLDMGSVVCSQCEAIAHLDHGFLNGSVSSTSQFSRCGRFACAECSVKLTRQKLTLECGHKPACPTAPVSTSVESLDGGTHDVEPEFFSGSSSEMPSKIKALINDILSQPSDVKSVVFSTWRFTLNVAEAGLTQAGIRCLRFDGKVPPKDRPGVLKAFKTDPSKRVLLLTLSCGAVGLTLTEATRAYLMEPHWNPTVEEQALGRIYRLGQTKEVKMTHFFIKDSFEERVIEMQQTKKDLAKVLLSPHTSGNAETSVERLRNLRALL</sequence>
<dbReference type="EMBL" id="CALLCH030000019">
    <property type="protein sequence ID" value="CAI4219290.1"/>
    <property type="molecule type" value="Genomic_DNA"/>
</dbReference>
<dbReference type="Proteomes" id="UP000838763">
    <property type="component" value="Unassembled WGS sequence"/>
</dbReference>
<dbReference type="GO" id="GO:0006281">
    <property type="term" value="P:DNA repair"/>
    <property type="evidence" value="ECO:0007669"/>
    <property type="project" value="TreeGrafter"/>
</dbReference>
<dbReference type="InterPro" id="IPR050628">
    <property type="entry name" value="SNF2_RAD54_helicase_TF"/>
</dbReference>